<proteinExistence type="inferred from homology"/>
<evidence type="ECO:0000313" key="2">
    <source>
        <dbReference type="EMBL" id="KAF7293684.1"/>
    </source>
</evidence>
<sequence length="112" mass="12345">MQLFALPSHITAVPHGANTDSFYTTLCSALDLTCSVFPVNSVDPTLDDIHPPHEFYNHEDEHIYGIYEADKFPGCPVGLQLIGCVQEEEAVIRMTEIVAEILKASFMGMSDS</sequence>
<accession>A0A8H6VTT9</accession>
<dbReference type="SUPFAM" id="SSF75304">
    <property type="entry name" value="Amidase signature (AS) enzymes"/>
    <property type="match status" value="1"/>
</dbReference>
<comment type="similarity">
    <text evidence="1">Belongs to the amidase family.</text>
</comment>
<protein>
    <submittedName>
        <fullName evidence="2">General amidase</fullName>
    </submittedName>
</protein>
<name>A0A8H6VTT9_9AGAR</name>
<reference evidence="2" key="1">
    <citation type="submission" date="2020-05" db="EMBL/GenBank/DDBJ databases">
        <title>Mycena genomes resolve the evolution of fungal bioluminescence.</title>
        <authorList>
            <person name="Tsai I.J."/>
        </authorList>
    </citation>
    <scope>NUCLEOTIDE SEQUENCE</scope>
    <source>
        <strain evidence="2">171206Taipei</strain>
    </source>
</reference>
<evidence type="ECO:0000313" key="3">
    <source>
        <dbReference type="Proteomes" id="UP000636479"/>
    </source>
</evidence>
<keyword evidence="3" id="KW-1185">Reference proteome</keyword>
<evidence type="ECO:0000256" key="1">
    <source>
        <dbReference type="ARBA" id="ARBA00009199"/>
    </source>
</evidence>
<dbReference type="RefSeq" id="XP_037215847.1">
    <property type="nucleotide sequence ID" value="XM_037368015.1"/>
</dbReference>
<dbReference type="Proteomes" id="UP000636479">
    <property type="component" value="Unassembled WGS sequence"/>
</dbReference>
<gene>
    <name evidence="2" type="ORF">MIND_01148400</name>
</gene>
<dbReference type="GeneID" id="59350531"/>
<dbReference type="PANTHER" id="PTHR46072">
    <property type="entry name" value="AMIDASE-RELATED-RELATED"/>
    <property type="match status" value="1"/>
</dbReference>
<dbReference type="AlphaFoldDB" id="A0A8H6VTT9"/>
<organism evidence="2 3">
    <name type="scientific">Mycena indigotica</name>
    <dbReference type="NCBI Taxonomy" id="2126181"/>
    <lineage>
        <taxon>Eukaryota</taxon>
        <taxon>Fungi</taxon>
        <taxon>Dikarya</taxon>
        <taxon>Basidiomycota</taxon>
        <taxon>Agaricomycotina</taxon>
        <taxon>Agaricomycetes</taxon>
        <taxon>Agaricomycetidae</taxon>
        <taxon>Agaricales</taxon>
        <taxon>Marasmiineae</taxon>
        <taxon>Mycenaceae</taxon>
        <taxon>Mycena</taxon>
    </lineage>
</organism>
<dbReference type="PANTHER" id="PTHR46072:SF2">
    <property type="entry name" value="AMIDASE (EUROFUNG)"/>
    <property type="match status" value="1"/>
</dbReference>
<dbReference type="Gene3D" id="3.90.1300.10">
    <property type="entry name" value="Amidase signature (AS) domain"/>
    <property type="match status" value="1"/>
</dbReference>
<dbReference type="InterPro" id="IPR036928">
    <property type="entry name" value="AS_sf"/>
</dbReference>
<dbReference type="EMBL" id="JACAZF010000010">
    <property type="protein sequence ID" value="KAF7293684.1"/>
    <property type="molecule type" value="Genomic_DNA"/>
</dbReference>
<dbReference type="OrthoDB" id="6428749at2759"/>
<comment type="caution">
    <text evidence="2">The sequence shown here is derived from an EMBL/GenBank/DDBJ whole genome shotgun (WGS) entry which is preliminary data.</text>
</comment>